<dbReference type="Gene3D" id="1.10.630.10">
    <property type="entry name" value="Cytochrome P450"/>
    <property type="match status" value="1"/>
</dbReference>
<feature type="non-terminal residue" evidence="13">
    <location>
        <position position="1"/>
    </location>
</feature>
<organism evidence="13 14">
    <name type="scientific">Escallonia herrerae</name>
    <dbReference type="NCBI Taxonomy" id="1293975"/>
    <lineage>
        <taxon>Eukaryota</taxon>
        <taxon>Viridiplantae</taxon>
        <taxon>Streptophyta</taxon>
        <taxon>Embryophyta</taxon>
        <taxon>Tracheophyta</taxon>
        <taxon>Spermatophyta</taxon>
        <taxon>Magnoliopsida</taxon>
        <taxon>eudicotyledons</taxon>
        <taxon>Gunneridae</taxon>
        <taxon>Pentapetalae</taxon>
        <taxon>asterids</taxon>
        <taxon>campanulids</taxon>
        <taxon>Escalloniales</taxon>
        <taxon>Escalloniaceae</taxon>
        <taxon>Escallonia</taxon>
    </lineage>
</organism>
<reference evidence="13" key="1">
    <citation type="submission" date="2022-12" db="EMBL/GenBank/DDBJ databases">
        <title>Draft genome assemblies for two species of Escallonia (Escalloniales).</title>
        <authorList>
            <person name="Chanderbali A."/>
            <person name="Dervinis C."/>
            <person name="Anghel I."/>
            <person name="Soltis D."/>
            <person name="Soltis P."/>
            <person name="Zapata F."/>
        </authorList>
    </citation>
    <scope>NUCLEOTIDE SEQUENCE</scope>
    <source>
        <strain evidence="13">UCBG64.0493</strain>
        <tissue evidence="13">Leaf</tissue>
    </source>
</reference>
<sequence length="239" mass="27418">MSIDDIIEECKLFYFARQESTTNLLVWTMVLGNEPNYDGLSRLKIVSITSTSTYCRSIYINHQLIVIFCDHYNLFCISEITKRVSREVTMILNEVLRLYPPGPVIMRTIYEETKLGDKTLPHAVQLLLPIILIHHDPEIWGDDAKEFKPERFSEGAAKATTNQVSYFPFSWGPRTCIGHNFAMMEAKIVVAMILQRFSFELSPSYTRAPFYIATLKPQHGAHLYDIKQASTVPEFVASQ</sequence>
<evidence type="ECO:0000256" key="11">
    <source>
        <dbReference type="PIRSR" id="PIRSR602401-1"/>
    </source>
</evidence>
<dbReference type="InterPro" id="IPR002401">
    <property type="entry name" value="Cyt_P450_E_grp-I"/>
</dbReference>
<comment type="caution">
    <text evidence="13">The sequence shown here is derived from an EMBL/GenBank/DDBJ whole genome shotgun (WGS) entry which is preliminary data.</text>
</comment>
<dbReference type="Pfam" id="PF00067">
    <property type="entry name" value="p450"/>
    <property type="match status" value="1"/>
</dbReference>
<keyword evidence="3 11" id="KW-0349">Heme</keyword>
<evidence type="ECO:0000256" key="1">
    <source>
        <dbReference type="ARBA" id="ARBA00004370"/>
    </source>
</evidence>
<accession>A0AA89AFF3</accession>
<dbReference type="PANTHER" id="PTHR24282:SF255">
    <property type="entry name" value="CYTOCHROME P450 72A11-RELATED"/>
    <property type="match status" value="1"/>
</dbReference>
<name>A0AA89AFF3_9ASTE</name>
<evidence type="ECO:0000313" key="14">
    <source>
        <dbReference type="Proteomes" id="UP001188597"/>
    </source>
</evidence>
<dbReference type="Proteomes" id="UP001188597">
    <property type="component" value="Unassembled WGS sequence"/>
</dbReference>
<dbReference type="GO" id="GO:0016020">
    <property type="term" value="C:membrane"/>
    <property type="evidence" value="ECO:0007669"/>
    <property type="project" value="UniProtKB-SubCell"/>
</dbReference>
<dbReference type="PRINTS" id="PR00385">
    <property type="entry name" value="P450"/>
</dbReference>
<keyword evidence="14" id="KW-1185">Reference proteome</keyword>
<dbReference type="GO" id="GO:0005506">
    <property type="term" value="F:iron ion binding"/>
    <property type="evidence" value="ECO:0007669"/>
    <property type="project" value="InterPro"/>
</dbReference>
<dbReference type="InterPro" id="IPR001128">
    <property type="entry name" value="Cyt_P450"/>
</dbReference>
<keyword evidence="8 11" id="KW-0408">Iron</keyword>
<evidence type="ECO:0000313" key="13">
    <source>
        <dbReference type="EMBL" id="KAK3000272.1"/>
    </source>
</evidence>
<feature type="binding site" description="axial binding residue" evidence="11">
    <location>
        <position position="176"/>
    </location>
    <ligand>
        <name>heme</name>
        <dbReference type="ChEBI" id="CHEBI:30413"/>
    </ligand>
    <ligandPart>
        <name>Fe</name>
        <dbReference type="ChEBI" id="CHEBI:18248"/>
    </ligandPart>
</feature>
<evidence type="ECO:0000256" key="10">
    <source>
        <dbReference type="ARBA" id="ARBA00023136"/>
    </source>
</evidence>
<keyword evidence="10" id="KW-0472">Membrane</keyword>
<comment type="cofactor">
    <cofactor evidence="11">
        <name>heme</name>
        <dbReference type="ChEBI" id="CHEBI:30413"/>
    </cofactor>
</comment>
<dbReference type="AlphaFoldDB" id="A0AA89AFF3"/>
<gene>
    <name evidence="13" type="ORF">RJ639_024532</name>
</gene>
<evidence type="ECO:0000256" key="5">
    <source>
        <dbReference type="ARBA" id="ARBA00022723"/>
    </source>
</evidence>
<keyword evidence="6" id="KW-1133">Transmembrane helix</keyword>
<comment type="similarity">
    <text evidence="2 12">Belongs to the cytochrome P450 family.</text>
</comment>
<keyword evidence="9 12" id="KW-0503">Monooxygenase</keyword>
<dbReference type="PANTHER" id="PTHR24282">
    <property type="entry name" value="CYTOCHROME P450 FAMILY MEMBER"/>
    <property type="match status" value="1"/>
</dbReference>
<evidence type="ECO:0000256" key="2">
    <source>
        <dbReference type="ARBA" id="ARBA00010617"/>
    </source>
</evidence>
<dbReference type="GO" id="GO:0020037">
    <property type="term" value="F:heme binding"/>
    <property type="evidence" value="ECO:0007669"/>
    <property type="project" value="InterPro"/>
</dbReference>
<dbReference type="InterPro" id="IPR036396">
    <property type="entry name" value="Cyt_P450_sf"/>
</dbReference>
<keyword evidence="5 11" id="KW-0479">Metal-binding</keyword>
<keyword evidence="7 12" id="KW-0560">Oxidoreductase</keyword>
<dbReference type="PRINTS" id="PR00463">
    <property type="entry name" value="EP450I"/>
</dbReference>
<evidence type="ECO:0000256" key="3">
    <source>
        <dbReference type="ARBA" id="ARBA00022617"/>
    </source>
</evidence>
<evidence type="ECO:0000256" key="9">
    <source>
        <dbReference type="ARBA" id="ARBA00023033"/>
    </source>
</evidence>
<keyword evidence="4" id="KW-0812">Transmembrane</keyword>
<evidence type="ECO:0000256" key="4">
    <source>
        <dbReference type="ARBA" id="ARBA00022692"/>
    </source>
</evidence>
<evidence type="ECO:0000256" key="7">
    <source>
        <dbReference type="ARBA" id="ARBA00023002"/>
    </source>
</evidence>
<evidence type="ECO:0000256" key="8">
    <source>
        <dbReference type="ARBA" id="ARBA00023004"/>
    </source>
</evidence>
<dbReference type="GO" id="GO:0016705">
    <property type="term" value="F:oxidoreductase activity, acting on paired donors, with incorporation or reduction of molecular oxygen"/>
    <property type="evidence" value="ECO:0007669"/>
    <property type="project" value="InterPro"/>
</dbReference>
<comment type="subcellular location">
    <subcellularLocation>
        <location evidence="1">Membrane</location>
    </subcellularLocation>
</comment>
<protein>
    <recommendedName>
        <fullName evidence="15">Cytochrome P450</fullName>
    </recommendedName>
</protein>
<proteinExistence type="inferred from homology"/>
<evidence type="ECO:0000256" key="6">
    <source>
        <dbReference type="ARBA" id="ARBA00022989"/>
    </source>
</evidence>
<dbReference type="InterPro" id="IPR050665">
    <property type="entry name" value="Cytochrome_P450_Monooxygen"/>
</dbReference>
<dbReference type="GO" id="GO:0004497">
    <property type="term" value="F:monooxygenase activity"/>
    <property type="evidence" value="ECO:0007669"/>
    <property type="project" value="UniProtKB-KW"/>
</dbReference>
<dbReference type="InterPro" id="IPR017972">
    <property type="entry name" value="Cyt_P450_CS"/>
</dbReference>
<dbReference type="SUPFAM" id="SSF48264">
    <property type="entry name" value="Cytochrome P450"/>
    <property type="match status" value="1"/>
</dbReference>
<dbReference type="PROSITE" id="PS00086">
    <property type="entry name" value="CYTOCHROME_P450"/>
    <property type="match status" value="1"/>
</dbReference>
<evidence type="ECO:0008006" key="15">
    <source>
        <dbReference type="Google" id="ProtNLM"/>
    </source>
</evidence>
<dbReference type="EMBL" id="JAVXUP010003051">
    <property type="protein sequence ID" value="KAK3000272.1"/>
    <property type="molecule type" value="Genomic_DNA"/>
</dbReference>
<evidence type="ECO:0000256" key="12">
    <source>
        <dbReference type="RuleBase" id="RU000461"/>
    </source>
</evidence>